<name>A0A1Q5PWM5_9ACTO</name>
<dbReference type="PROSITE" id="PS50893">
    <property type="entry name" value="ABC_TRANSPORTER_2"/>
    <property type="match status" value="1"/>
</dbReference>
<evidence type="ECO:0000313" key="7">
    <source>
        <dbReference type="EMBL" id="OKL51998.1"/>
    </source>
</evidence>
<protein>
    <recommendedName>
        <fullName evidence="6">ABC transporter domain-containing protein</fullName>
    </recommendedName>
</protein>
<keyword evidence="4" id="KW-0067">ATP-binding</keyword>
<dbReference type="InterPro" id="IPR003439">
    <property type="entry name" value="ABC_transporter-like_ATP-bd"/>
</dbReference>
<dbReference type="Gene3D" id="3.40.50.300">
    <property type="entry name" value="P-loop containing nucleotide triphosphate hydrolases"/>
    <property type="match status" value="1"/>
</dbReference>
<dbReference type="InterPro" id="IPR050763">
    <property type="entry name" value="ABC_transporter_ATP-binding"/>
</dbReference>
<proteinExistence type="predicted"/>
<keyword evidence="3" id="KW-0547">Nucleotide-binding</keyword>
<evidence type="ECO:0000256" key="2">
    <source>
        <dbReference type="ARBA" id="ARBA00022448"/>
    </source>
</evidence>
<dbReference type="GO" id="GO:0016887">
    <property type="term" value="F:ATP hydrolysis activity"/>
    <property type="evidence" value="ECO:0007669"/>
    <property type="project" value="InterPro"/>
</dbReference>
<dbReference type="InParanoid" id="A0A1Q5PWM5"/>
<dbReference type="GO" id="GO:0005524">
    <property type="term" value="F:ATP binding"/>
    <property type="evidence" value="ECO:0007669"/>
    <property type="project" value="UniProtKB-KW"/>
</dbReference>
<dbReference type="Proteomes" id="UP000185612">
    <property type="component" value="Unassembled WGS sequence"/>
</dbReference>
<dbReference type="PANTHER" id="PTHR42711">
    <property type="entry name" value="ABC TRANSPORTER ATP-BINDING PROTEIN"/>
    <property type="match status" value="1"/>
</dbReference>
<gene>
    <name evidence="7" type="ORF">BSZ40_03440</name>
</gene>
<dbReference type="CDD" id="cd03263">
    <property type="entry name" value="ABC_subfamily_A"/>
    <property type="match status" value="1"/>
</dbReference>
<dbReference type="GO" id="GO:0046677">
    <property type="term" value="P:response to antibiotic"/>
    <property type="evidence" value="ECO:0007669"/>
    <property type="project" value="UniProtKB-KW"/>
</dbReference>
<dbReference type="EMBL" id="MQVS01000003">
    <property type="protein sequence ID" value="OKL51998.1"/>
    <property type="molecule type" value="Genomic_DNA"/>
</dbReference>
<reference evidence="8" key="1">
    <citation type="submission" date="2016-12" db="EMBL/GenBank/DDBJ databases">
        <authorList>
            <person name="Meng X."/>
        </authorList>
    </citation>
    <scope>NUCLEOTIDE SEQUENCE [LARGE SCALE GENOMIC DNA]</scope>
    <source>
        <strain evidence="8">DSM 20732</strain>
    </source>
</reference>
<dbReference type="AlphaFoldDB" id="A0A1Q5PWM5"/>
<dbReference type="GO" id="GO:0005886">
    <property type="term" value="C:plasma membrane"/>
    <property type="evidence" value="ECO:0007669"/>
    <property type="project" value="UniProtKB-SubCell"/>
</dbReference>
<dbReference type="Pfam" id="PF00005">
    <property type="entry name" value="ABC_tran"/>
    <property type="match status" value="1"/>
</dbReference>
<dbReference type="InterPro" id="IPR027417">
    <property type="entry name" value="P-loop_NTPase"/>
</dbReference>
<dbReference type="OrthoDB" id="9804819at2"/>
<sequence>MSSPPAGPLIEVREVVKRYGPTTALDGVSLQVADGEVVGLLGVNGAGKTTLIESIVGARTPDTGQITVAGYDPQRQRPQAAAQVAVQPQGSALFKYLTVREHLELYAAQYPSALPVAEILSAVGLQSKAKRATRTLSGGQMQRLRLALALVANTPVLLLDEPTVGLDPTVRQAIWDIVRHRSGQGALLLATQMMDEAEALCSRVVVLDAGRVVADGTVSELLAAHAHEGGVAFTADAEVSQERLLALPGVTWASARSFGQSTSVRLVTSDQEATARAVRATASFRASQYRQTAPSLTDVFFTLVGAPDESALEEEA</sequence>
<evidence type="ECO:0000256" key="1">
    <source>
        <dbReference type="ARBA" id="ARBA00004202"/>
    </source>
</evidence>
<dbReference type="PROSITE" id="PS00211">
    <property type="entry name" value="ABC_TRANSPORTER_1"/>
    <property type="match status" value="1"/>
</dbReference>
<evidence type="ECO:0000256" key="4">
    <source>
        <dbReference type="ARBA" id="ARBA00022840"/>
    </source>
</evidence>
<keyword evidence="8" id="KW-1185">Reference proteome</keyword>
<feature type="domain" description="ABC transporter" evidence="6">
    <location>
        <begin position="10"/>
        <end position="234"/>
    </location>
</feature>
<accession>A0A1Q5PWM5</accession>
<organism evidence="7 8">
    <name type="scientific">Buchananella hordeovulneris</name>
    <dbReference type="NCBI Taxonomy" id="52770"/>
    <lineage>
        <taxon>Bacteria</taxon>
        <taxon>Bacillati</taxon>
        <taxon>Actinomycetota</taxon>
        <taxon>Actinomycetes</taxon>
        <taxon>Actinomycetales</taxon>
        <taxon>Actinomycetaceae</taxon>
        <taxon>Buchananella</taxon>
    </lineage>
</organism>
<comment type="subcellular location">
    <subcellularLocation>
        <location evidence="1">Cell membrane</location>
        <topology evidence="1">Peripheral membrane protein</topology>
    </subcellularLocation>
</comment>
<evidence type="ECO:0000256" key="5">
    <source>
        <dbReference type="ARBA" id="ARBA00023251"/>
    </source>
</evidence>
<evidence type="ECO:0000313" key="8">
    <source>
        <dbReference type="Proteomes" id="UP000185612"/>
    </source>
</evidence>
<dbReference type="SMART" id="SM00382">
    <property type="entry name" value="AAA"/>
    <property type="match status" value="1"/>
</dbReference>
<dbReference type="InterPro" id="IPR017871">
    <property type="entry name" value="ABC_transporter-like_CS"/>
</dbReference>
<keyword evidence="2" id="KW-0813">Transport</keyword>
<dbReference type="InterPro" id="IPR003593">
    <property type="entry name" value="AAA+_ATPase"/>
</dbReference>
<evidence type="ECO:0000259" key="6">
    <source>
        <dbReference type="PROSITE" id="PS50893"/>
    </source>
</evidence>
<evidence type="ECO:0000256" key="3">
    <source>
        <dbReference type="ARBA" id="ARBA00022741"/>
    </source>
</evidence>
<dbReference type="PANTHER" id="PTHR42711:SF17">
    <property type="entry name" value="ABC TRANSPORTER ATP-BINDING PROTEIN"/>
    <property type="match status" value="1"/>
</dbReference>
<dbReference type="RefSeq" id="WP_073823378.1">
    <property type="nucleotide sequence ID" value="NZ_JAUNKL010000012.1"/>
</dbReference>
<keyword evidence="5" id="KW-0046">Antibiotic resistance</keyword>
<comment type="caution">
    <text evidence="7">The sequence shown here is derived from an EMBL/GenBank/DDBJ whole genome shotgun (WGS) entry which is preliminary data.</text>
</comment>
<dbReference type="SUPFAM" id="SSF52540">
    <property type="entry name" value="P-loop containing nucleoside triphosphate hydrolases"/>
    <property type="match status" value="1"/>
</dbReference>
<dbReference type="STRING" id="52770.BSZ40_03440"/>